<comment type="caution">
    <text evidence="2">The sequence shown here is derived from an EMBL/GenBank/DDBJ whole genome shotgun (WGS) entry which is preliminary data.</text>
</comment>
<evidence type="ECO:0000313" key="2">
    <source>
        <dbReference type="EMBL" id="KAH3881622.1"/>
    </source>
</evidence>
<dbReference type="AlphaFoldDB" id="A0A9D4MUU9"/>
<reference evidence="2" key="2">
    <citation type="submission" date="2020-11" db="EMBL/GenBank/DDBJ databases">
        <authorList>
            <person name="McCartney M.A."/>
            <person name="Auch B."/>
            <person name="Kono T."/>
            <person name="Mallez S."/>
            <person name="Becker A."/>
            <person name="Gohl D.M."/>
            <person name="Silverstein K.A.T."/>
            <person name="Koren S."/>
            <person name="Bechman K.B."/>
            <person name="Herman A."/>
            <person name="Abrahante J.E."/>
            <person name="Garbe J."/>
        </authorList>
    </citation>
    <scope>NUCLEOTIDE SEQUENCE</scope>
    <source>
        <strain evidence="2">Duluth1</strain>
        <tissue evidence="2">Whole animal</tissue>
    </source>
</reference>
<sequence length="62" mass="7001">MTMTVRLVLNPQIVNTFQASECVAALETLSELYGEDKEDTVVRGDLQTGNEEEKKENKQVTR</sequence>
<accession>A0A9D4MUU9</accession>
<organism evidence="2 3">
    <name type="scientific">Dreissena polymorpha</name>
    <name type="common">Zebra mussel</name>
    <name type="synonym">Mytilus polymorpha</name>
    <dbReference type="NCBI Taxonomy" id="45954"/>
    <lineage>
        <taxon>Eukaryota</taxon>
        <taxon>Metazoa</taxon>
        <taxon>Spiralia</taxon>
        <taxon>Lophotrochozoa</taxon>
        <taxon>Mollusca</taxon>
        <taxon>Bivalvia</taxon>
        <taxon>Autobranchia</taxon>
        <taxon>Heteroconchia</taxon>
        <taxon>Euheterodonta</taxon>
        <taxon>Imparidentia</taxon>
        <taxon>Neoheterodontei</taxon>
        <taxon>Myida</taxon>
        <taxon>Dreissenoidea</taxon>
        <taxon>Dreissenidae</taxon>
        <taxon>Dreissena</taxon>
    </lineage>
</organism>
<protein>
    <submittedName>
        <fullName evidence="2">Uncharacterized protein</fullName>
    </submittedName>
</protein>
<name>A0A9D4MUU9_DREPO</name>
<dbReference type="EMBL" id="JAIWYP010000001">
    <property type="protein sequence ID" value="KAH3881622.1"/>
    <property type="molecule type" value="Genomic_DNA"/>
</dbReference>
<dbReference type="Proteomes" id="UP000828390">
    <property type="component" value="Unassembled WGS sequence"/>
</dbReference>
<evidence type="ECO:0000256" key="1">
    <source>
        <dbReference type="SAM" id="MobiDB-lite"/>
    </source>
</evidence>
<gene>
    <name evidence="2" type="ORF">DPMN_005548</name>
</gene>
<proteinExistence type="predicted"/>
<evidence type="ECO:0000313" key="3">
    <source>
        <dbReference type="Proteomes" id="UP000828390"/>
    </source>
</evidence>
<feature type="compositionally biased region" description="Basic and acidic residues" evidence="1">
    <location>
        <begin position="51"/>
        <end position="62"/>
    </location>
</feature>
<feature type="region of interest" description="Disordered" evidence="1">
    <location>
        <begin position="37"/>
        <end position="62"/>
    </location>
</feature>
<reference evidence="2" key="1">
    <citation type="journal article" date="2019" name="bioRxiv">
        <title>The Genome of the Zebra Mussel, Dreissena polymorpha: A Resource for Invasive Species Research.</title>
        <authorList>
            <person name="McCartney M.A."/>
            <person name="Auch B."/>
            <person name="Kono T."/>
            <person name="Mallez S."/>
            <person name="Zhang Y."/>
            <person name="Obille A."/>
            <person name="Becker A."/>
            <person name="Abrahante J.E."/>
            <person name="Garbe J."/>
            <person name="Badalamenti J.P."/>
            <person name="Herman A."/>
            <person name="Mangelson H."/>
            <person name="Liachko I."/>
            <person name="Sullivan S."/>
            <person name="Sone E.D."/>
            <person name="Koren S."/>
            <person name="Silverstein K.A.T."/>
            <person name="Beckman K.B."/>
            <person name="Gohl D.M."/>
        </authorList>
    </citation>
    <scope>NUCLEOTIDE SEQUENCE</scope>
    <source>
        <strain evidence="2">Duluth1</strain>
        <tissue evidence="2">Whole animal</tissue>
    </source>
</reference>
<keyword evidence="3" id="KW-1185">Reference proteome</keyword>